<name>A0ABP7ADL0_9ACTN</name>
<feature type="transmembrane region" description="Helical" evidence="9">
    <location>
        <begin position="168"/>
        <end position="187"/>
    </location>
</feature>
<dbReference type="EMBL" id="BAABAB010000026">
    <property type="protein sequence ID" value="GAA3630022.1"/>
    <property type="molecule type" value="Genomic_DNA"/>
</dbReference>
<dbReference type="InterPro" id="IPR004638">
    <property type="entry name" value="EmrB-like"/>
</dbReference>
<feature type="transmembrane region" description="Helical" evidence="9">
    <location>
        <begin position="232"/>
        <end position="251"/>
    </location>
</feature>
<protein>
    <submittedName>
        <fullName evidence="11">MDR family MFS transporter</fullName>
    </submittedName>
</protein>
<evidence type="ECO:0000256" key="6">
    <source>
        <dbReference type="ARBA" id="ARBA00022989"/>
    </source>
</evidence>
<gene>
    <name evidence="11" type="ORF">GCM10022236_35500</name>
</gene>
<feature type="transmembrane region" description="Helical" evidence="9">
    <location>
        <begin position="80"/>
        <end position="99"/>
    </location>
</feature>
<feature type="transmembrane region" description="Helical" evidence="9">
    <location>
        <begin position="105"/>
        <end position="126"/>
    </location>
</feature>
<dbReference type="InterPro" id="IPR036259">
    <property type="entry name" value="MFS_trans_sf"/>
</dbReference>
<evidence type="ECO:0000256" key="5">
    <source>
        <dbReference type="ARBA" id="ARBA00022692"/>
    </source>
</evidence>
<dbReference type="RefSeq" id="WP_344807016.1">
    <property type="nucleotide sequence ID" value="NZ_BAABAB010000026.1"/>
</dbReference>
<dbReference type="InterPro" id="IPR011701">
    <property type="entry name" value="MFS"/>
</dbReference>
<dbReference type="PANTHER" id="PTHR42718:SF9">
    <property type="entry name" value="MAJOR FACILITATOR SUPERFAMILY MULTIDRUG TRANSPORTER MFSC"/>
    <property type="match status" value="1"/>
</dbReference>
<evidence type="ECO:0000256" key="9">
    <source>
        <dbReference type="SAM" id="Phobius"/>
    </source>
</evidence>
<reference evidence="12" key="1">
    <citation type="journal article" date="2019" name="Int. J. Syst. Evol. Microbiol.">
        <title>The Global Catalogue of Microorganisms (GCM) 10K type strain sequencing project: providing services to taxonomists for standard genome sequencing and annotation.</title>
        <authorList>
            <consortium name="The Broad Institute Genomics Platform"/>
            <consortium name="The Broad Institute Genome Sequencing Center for Infectious Disease"/>
            <person name="Wu L."/>
            <person name="Ma J."/>
        </authorList>
    </citation>
    <scope>NUCLEOTIDE SEQUENCE [LARGE SCALE GENOMIC DNA]</scope>
    <source>
        <strain evidence="12">JCM 16929</strain>
    </source>
</reference>
<keyword evidence="3" id="KW-0813">Transport</keyword>
<feature type="transmembrane region" description="Helical" evidence="9">
    <location>
        <begin position="49"/>
        <end position="68"/>
    </location>
</feature>
<organism evidence="11 12">
    <name type="scientific">Microlunatus ginsengisoli</name>
    <dbReference type="NCBI Taxonomy" id="363863"/>
    <lineage>
        <taxon>Bacteria</taxon>
        <taxon>Bacillati</taxon>
        <taxon>Actinomycetota</taxon>
        <taxon>Actinomycetes</taxon>
        <taxon>Propionibacteriales</taxon>
        <taxon>Propionibacteriaceae</taxon>
        <taxon>Microlunatus</taxon>
    </lineage>
</organism>
<evidence type="ECO:0000256" key="2">
    <source>
        <dbReference type="ARBA" id="ARBA00008537"/>
    </source>
</evidence>
<dbReference type="Proteomes" id="UP001501490">
    <property type="component" value="Unassembled WGS sequence"/>
</dbReference>
<evidence type="ECO:0000256" key="1">
    <source>
        <dbReference type="ARBA" id="ARBA00004651"/>
    </source>
</evidence>
<evidence type="ECO:0000313" key="12">
    <source>
        <dbReference type="Proteomes" id="UP001501490"/>
    </source>
</evidence>
<feature type="domain" description="Major facilitator superfamily (MFS) profile" evidence="10">
    <location>
        <begin position="14"/>
        <end position="459"/>
    </location>
</feature>
<evidence type="ECO:0000256" key="7">
    <source>
        <dbReference type="ARBA" id="ARBA00023136"/>
    </source>
</evidence>
<feature type="region of interest" description="Disordered" evidence="8">
    <location>
        <begin position="466"/>
        <end position="492"/>
    </location>
</feature>
<feature type="transmembrane region" description="Helical" evidence="9">
    <location>
        <begin position="12"/>
        <end position="37"/>
    </location>
</feature>
<sequence>MSVSPGIDRTTLRTTVAVLVGGIAVILDSTIVSVALHQLAQDLDVGVSTIQWVSTAYLLALGVVMPTVGWLQSRLGAKRLWLAALTVFLLGSVLCSFAWNADSLIAFRVVQGVGGGAMLPLMTTIVMQAAGGHNLGKLMSVVALPTAIGPILGPVIGGLILGVGDWRWLFWVNVPLCVAGILLAWRLIPADEPGRRVRLDIVGLLLLSPALVGLLFGLSNVAREGGFGHPDVLLPLVGGALLLTAFVLWALRRGGEALVDLAVLRSRPTWSATALLFLTGASLYGAMLLLPLYWQQVRGTDALGAGLLLIPQGVGSLVSRVVAARLLDKVSPRTVAVAGFALVGVATVPFALAGADTPIWLLLAALLVRGLGMGMVVIPLMAVAFVGLERPEVPHASILTRIAQQVGGSVGVALLAVILATAATSKGSITSAFDIAFWCATGFTALAVLLAFALPSRVGLDASAGGGTPATGAPPGPAADATEVGKRASIAS</sequence>
<dbReference type="Gene3D" id="1.20.1720.10">
    <property type="entry name" value="Multidrug resistance protein D"/>
    <property type="match status" value="1"/>
</dbReference>
<feature type="transmembrane region" description="Helical" evidence="9">
    <location>
        <begin position="359"/>
        <end position="386"/>
    </location>
</feature>
<evidence type="ECO:0000313" key="11">
    <source>
        <dbReference type="EMBL" id="GAA3630022.1"/>
    </source>
</evidence>
<feature type="transmembrane region" description="Helical" evidence="9">
    <location>
        <begin position="138"/>
        <end position="162"/>
    </location>
</feature>
<evidence type="ECO:0000256" key="8">
    <source>
        <dbReference type="SAM" id="MobiDB-lite"/>
    </source>
</evidence>
<comment type="caution">
    <text evidence="11">The sequence shown here is derived from an EMBL/GenBank/DDBJ whole genome shotgun (WGS) entry which is preliminary data.</text>
</comment>
<feature type="transmembrane region" description="Helical" evidence="9">
    <location>
        <begin position="406"/>
        <end position="423"/>
    </location>
</feature>
<keyword evidence="4" id="KW-1003">Cell membrane</keyword>
<dbReference type="InterPro" id="IPR020846">
    <property type="entry name" value="MFS_dom"/>
</dbReference>
<feature type="transmembrane region" description="Helical" evidence="9">
    <location>
        <begin position="199"/>
        <end position="220"/>
    </location>
</feature>
<feature type="transmembrane region" description="Helical" evidence="9">
    <location>
        <begin position="435"/>
        <end position="454"/>
    </location>
</feature>
<accession>A0ABP7ADL0</accession>
<keyword evidence="6 9" id="KW-1133">Transmembrane helix</keyword>
<evidence type="ECO:0000256" key="3">
    <source>
        <dbReference type="ARBA" id="ARBA00022448"/>
    </source>
</evidence>
<dbReference type="PROSITE" id="PS50850">
    <property type="entry name" value="MFS"/>
    <property type="match status" value="1"/>
</dbReference>
<evidence type="ECO:0000256" key="4">
    <source>
        <dbReference type="ARBA" id="ARBA00022475"/>
    </source>
</evidence>
<comment type="subcellular location">
    <subcellularLocation>
        <location evidence="1">Cell membrane</location>
        <topology evidence="1">Multi-pass membrane protein</topology>
    </subcellularLocation>
</comment>
<dbReference type="Gene3D" id="1.20.1250.20">
    <property type="entry name" value="MFS general substrate transporter like domains"/>
    <property type="match status" value="1"/>
</dbReference>
<evidence type="ECO:0000259" key="10">
    <source>
        <dbReference type="PROSITE" id="PS50850"/>
    </source>
</evidence>
<dbReference type="CDD" id="cd17503">
    <property type="entry name" value="MFS_LmrB_MDR_like"/>
    <property type="match status" value="1"/>
</dbReference>
<keyword evidence="12" id="KW-1185">Reference proteome</keyword>
<dbReference type="NCBIfam" id="TIGR00711">
    <property type="entry name" value="efflux_EmrB"/>
    <property type="match status" value="1"/>
</dbReference>
<dbReference type="PANTHER" id="PTHR42718">
    <property type="entry name" value="MAJOR FACILITATOR SUPERFAMILY MULTIDRUG TRANSPORTER MFSC"/>
    <property type="match status" value="1"/>
</dbReference>
<feature type="transmembrane region" description="Helical" evidence="9">
    <location>
        <begin position="335"/>
        <end position="353"/>
    </location>
</feature>
<keyword evidence="7 9" id="KW-0472">Membrane</keyword>
<dbReference type="Pfam" id="PF07690">
    <property type="entry name" value="MFS_1"/>
    <property type="match status" value="1"/>
</dbReference>
<dbReference type="SUPFAM" id="SSF103473">
    <property type="entry name" value="MFS general substrate transporter"/>
    <property type="match status" value="1"/>
</dbReference>
<keyword evidence="5 9" id="KW-0812">Transmembrane</keyword>
<proteinExistence type="inferred from homology"/>
<feature type="transmembrane region" description="Helical" evidence="9">
    <location>
        <begin position="272"/>
        <end position="290"/>
    </location>
</feature>
<comment type="similarity">
    <text evidence="2">Belongs to the major facilitator superfamily. EmrB family.</text>
</comment>
<feature type="transmembrane region" description="Helical" evidence="9">
    <location>
        <begin position="302"/>
        <end position="323"/>
    </location>
</feature>